<gene>
    <name evidence="1" type="ORF">ACEZ3G_12725</name>
</gene>
<comment type="caution">
    <text evidence="1">The sequence shown here is derived from an EMBL/GenBank/DDBJ whole genome shotgun (WGS) entry which is preliminary data.</text>
</comment>
<dbReference type="EMBL" id="JBHFPV010000002">
    <property type="protein sequence ID" value="MFH6604348.1"/>
    <property type="molecule type" value="Genomic_DNA"/>
</dbReference>
<protein>
    <submittedName>
        <fullName evidence="1">Uncharacterized protein</fullName>
    </submittedName>
</protein>
<keyword evidence="2" id="KW-1185">Reference proteome</keyword>
<dbReference type="Proteomes" id="UP001595191">
    <property type="component" value="Unassembled WGS sequence"/>
</dbReference>
<reference evidence="1" key="1">
    <citation type="submission" date="2024-09" db="EMBL/GenBank/DDBJ databases">
        <authorList>
            <person name="Liu J."/>
        </authorList>
    </citation>
    <scope>NUCLEOTIDE SEQUENCE</scope>
    <source>
        <strain evidence="1">NBU2967</strain>
    </source>
</reference>
<name>A0ACC7LKM6_9FLAO</name>
<proteinExistence type="predicted"/>
<accession>A0ACC7LKM6</accession>
<evidence type="ECO:0000313" key="1">
    <source>
        <dbReference type="EMBL" id="MFH6604348.1"/>
    </source>
</evidence>
<organism evidence="1 2">
    <name type="scientific">Meishania litoralis</name>
    <dbReference type="NCBI Taxonomy" id="3434685"/>
    <lineage>
        <taxon>Bacteria</taxon>
        <taxon>Pseudomonadati</taxon>
        <taxon>Bacteroidota</taxon>
        <taxon>Flavobacteriia</taxon>
        <taxon>Flavobacteriales</taxon>
        <taxon>Flavobacteriaceae</taxon>
        <taxon>Meishania</taxon>
    </lineage>
</organism>
<sequence length="320" mass="36545">MNKLLLLLLSLSILSCGDNKSSDKKKDTNTSTGINWISFKWIGGEQGGEYYDKLGMEVPLVINDSVKCYAQFDLGANTNMLYESTLEKHTQINRDFIIDTVDTEDYYYWLRNPNIKIGNKISAVKDWIVRNDYDAEGVIGTIGAKEFSERALIIDYVNNRLASLDSIPSEYAKNFDFFDFTIRNNKVILKVLINNQEYDVNFDTGSSITPLLVSNKILFDELTDKSKGNYDLHKFHSWGTTYDTIPGAYSKDNFIINGKDFGKQIIYYLDSDYHRNLFIEDNIDGLLGSILFFKSEILIDFKNKKMGIEVANIGNRCTSP</sequence>
<evidence type="ECO:0000313" key="2">
    <source>
        <dbReference type="Proteomes" id="UP001595191"/>
    </source>
</evidence>